<sequence>MEQTTWGWLIVIYLFLGGLGAGAFLCSALAYKGFLGSLNERFYKFGFLLAPVAVIIGTALLLFDLAPSAAINPIKILQLYTRPVSMMSIGTYLLTFFIIVSVLVLLQIKKSGKICDMMLTLGAILALGVMGYTGLLLYVVKAIPLWASVWLPILFTISAISTGLSANAAATLNAGYGLSHCAHKFHVVLVALEIVAVLALFASVRSEAAGMASVTKIVSGPLAPMFWIGFVVFGLALPLLGGSKFMLRSCSVNADGSVCAHGSEEVKSCVYNEYGVLVGGFCLRAFIVLGAVYIF</sequence>
<feature type="transmembrane region" description="Helical" evidence="7">
    <location>
        <begin position="185"/>
        <end position="204"/>
    </location>
</feature>
<evidence type="ECO:0000256" key="2">
    <source>
        <dbReference type="ARBA" id="ARBA00008929"/>
    </source>
</evidence>
<feature type="transmembrane region" description="Helical" evidence="7">
    <location>
        <begin position="6"/>
        <end position="30"/>
    </location>
</feature>
<dbReference type="PATRIC" id="fig|199.248.peg.83"/>
<feature type="transmembrane region" description="Helical" evidence="7">
    <location>
        <begin position="145"/>
        <end position="164"/>
    </location>
</feature>
<organism evidence="8 9">
    <name type="scientific">Campylobacter concisus</name>
    <dbReference type="NCBI Taxonomy" id="199"/>
    <lineage>
        <taxon>Bacteria</taxon>
        <taxon>Pseudomonadati</taxon>
        <taxon>Campylobacterota</taxon>
        <taxon>Epsilonproteobacteria</taxon>
        <taxon>Campylobacterales</taxon>
        <taxon>Campylobacteraceae</taxon>
        <taxon>Campylobacter</taxon>
    </lineage>
</organism>
<dbReference type="RefSeq" id="WP_054195904.1">
    <property type="nucleotide sequence ID" value="NZ_CABMKQ010000025.1"/>
</dbReference>
<protein>
    <submittedName>
        <fullName evidence="8">Reductase-associated membrane protein</fullName>
    </submittedName>
</protein>
<dbReference type="PANTHER" id="PTHR34856">
    <property type="entry name" value="PROTEIN NRFD"/>
    <property type="match status" value="1"/>
</dbReference>
<keyword evidence="4 7" id="KW-0812">Transmembrane</keyword>
<evidence type="ECO:0000256" key="4">
    <source>
        <dbReference type="ARBA" id="ARBA00022692"/>
    </source>
</evidence>
<feature type="transmembrane region" description="Helical" evidence="7">
    <location>
        <begin position="224"/>
        <end position="241"/>
    </location>
</feature>
<evidence type="ECO:0000256" key="6">
    <source>
        <dbReference type="ARBA" id="ARBA00023136"/>
    </source>
</evidence>
<comment type="subcellular location">
    <subcellularLocation>
        <location evidence="1">Cell membrane</location>
        <topology evidence="1">Multi-pass membrane protein</topology>
    </subcellularLocation>
</comment>
<dbReference type="AlphaFoldDB" id="A0A0M3V1V0"/>
<evidence type="ECO:0000256" key="3">
    <source>
        <dbReference type="ARBA" id="ARBA00022475"/>
    </source>
</evidence>
<dbReference type="EMBL" id="CP012541">
    <property type="protein sequence ID" value="ALF46798.1"/>
    <property type="molecule type" value="Genomic_DNA"/>
</dbReference>
<gene>
    <name evidence="8" type="ORF">CCON33237_0071</name>
</gene>
<dbReference type="Proteomes" id="UP000066049">
    <property type="component" value="Chromosome"/>
</dbReference>
<comment type="similarity">
    <text evidence="2">Belongs to the NrfD family.</text>
</comment>
<dbReference type="GO" id="GO:0005886">
    <property type="term" value="C:plasma membrane"/>
    <property type="evidence" value="ECO:0007669"/>
    <property type="project" value="UniProtKB-SubCell"/>
</dbReference>
<feature type="transmembrane region" description="Helical" evidence="7">
    <location>
        <begin position="274"/>
        <end position="294"/>
    </location>
</feature>
<dbReference type="Gene3D" id="1.20.1630.10">
    <property type="entry name" value="Formate dehydrogenase/DMSO reductase domain"/>
    <property type="match status" value="1"/>
</dbReference>
<feature type="transmembrane region" description="Helical" evidence="7">
    <location>
        <begin position="83"/>
        <end position="106"/>
    </location>
</feature>
<proteinExistence type="inferred from homology"/>
<evidence type="ECO:0000256" key="7">
    <source>
        <dbReference type="SAM" id="Phobius"/>
    </source>
</evidence>
<evidence type="ECO:0000256" key="5">
    <source>
        <dbReference type="ARBA" id="ARBA00022989"/>
    </source>
</evidence>
<dbReference type="GeneID" id="28661735"/>
<dbReference type="InterPro" id="IPR052049">
    <property type="entry name" value="Electron_transfer_protein"/>
</dbReference>
<accession>A0A0M3V1V0</accession>
<keyword evidence="3" id="KW-1003">Cell membrane</keyword>
<keyword evidence="5 7" id="KW-1133">Transmembrane helix</keyword>
<evidence type="ECO:0000313" key="9">
    <source>
        <dbReference type="Proteomes" id="UP000066049"/>
    </source>
</evidence>
<dbReference type="KEGG" id="ccoc:CCON33237_0071"/>
<evidence type="ECO:0000256" key="1">
    <source>
        <dbReference type="ARBA" id="ARBA00004651"/>
    </source>
</evidence>
<feature type="transmembrane region" description="Helical" evidence="7">
    <location>
        <begin position="118"/>
        <end position="139"/>
    </location>
</feature>
<reference evidence="9" key="1">
    <citation type="submission" date="2015-08" db="EMBL/GenBank/DDBJ databases">
        <title>Comparative genomics of the Campylobacter concisus group.</title>
        <authorList>
            <person name="Miller W.G."/>
            <person name="Yee E."/>
            <person name="Chapman M.H."/>
            <person name="Huynh S."/>
            <person name="Bono J.L."/>
            <person name="On S.L.W."/>
            <person name="St Leger J."/>
            <person name="Foster G."/>
            <person name="Parker C.T."/>
        </authorList>
    </citation>
    <scope>NUCLEOTIDE SEQUENCE [LARGE SCALE GENOMIC DNA]</scope>
    <source>
        <strain evidence="9">ATCC 33237</strain>
    </source>
</reference>
<dbReference type="InterPro" id="IPR005614">
    <property type="entry name" value="NrfD-like"/>
</dbReference>
<evidence type="ECO:0000313" key="8">
    <source>
        <dbReference type="EMBL" id="ALF46798.1"/>
    </source>
</evidence>
<keyword evidence="6 7" id="KW-0472">Membrane</keyword>
<dbReference type="Pfam" id="PF03916">
    <property type="entry name" value="NrfD"/>
    <property type="match status" value="1"/>
</dbReference>
<name>A0A0M3V1V0_9BACT</name>
<dbReference type="PANTHER" id="PTHR34856:SF2">
    <property type="entry name" value="PROTEIN NRFD"/>
    <property type="match status" value="1"/>
</dbReference>
<feature type="transmembrane region" description="Helical" evidence="7">
    <location>
        <begin position="42"/>
        <end position="63"/>
    </location>
</feature>